<keyword evidence="2" id="KW-0808">Transferase</keyword>
<feature type="binding site" evidence="6">
    <location>
        <position position="51"/>
    </location>
    <ligand>
        <name>ATP</name>
        <dbReference type="ChEBI" id="CHEBI:30616"/>
    </ligand>
</feature>
<dbReference type="InterPro" id="IPR008271">
    <property type="entry name" value="Ser/Thr_kinase_AS"/>
</dbReference>
<dbReference type="GO" id="GO:0007059">
    <property type="term" value="P:chromosome segregation"/>
    <property type="evidence" value="ECO:0007669"/>
    <property type="project" value="TreeGrafter"/>
</dbReference>
<dbReference type="AlphaFoldDB" id="A0A8H7VXM1"/>
<protein>
    <recommendedName>
        <fullName evidence="8">Protein kinase domain-containing protein</fullName>
    </recommendedName>
</protein>
<dbReference type="PANTHER" id="PTHR22974">
    <property type="entry name" value="MIXED LINEAGE PROTEIN KINASE"/>
    <property type="match status" value="1"/>
</dbReference>
<evidence type="ECO:0000256" key="5">
    <source>
        <dbReference type="ARBA" id="ARBA00022840"/>
    </source>
</evidence>
<dbReference type="InterPro" id="IPR011009">
    <property type="entry name" value="Kinase-like_dom_sf"/>
</dbReference>
<comment type="caution">
    <text evidence="9">The sequence shown here is derived from an EMBL/GenBank/DDBJ whole genome shotgun (WGS) entry which is preliminary data.</text>
</comment>
<dbReference type="Gene3D" id="1.10.510.10">
    <property type="entry name" value="Transferase(Phosphotransferase) domain 1"/>
    <property type="match status" value="1"/>
</dbReference>
<dbReference type="Proteomes" id="UP000613177">
    <property type="component" value="Unassembled WGS sequence"/>
</dbReference>
<keyword evidence="3 6" id="KW-0547">Nucleotide-binding</keyword>
<dbReference type="InterPro" id="IPR000719">
    <property type="entry name" value="Prot_kinase_dom"/>
</dbReference>
<evidence type="ECO:0000256" key="7">
    <source>
        <dbReference type="RuleBase" id="RU000304"/>
    </source>
</evidence>
<keyword evidence="10" id="KW-1185">Reference proteome</keyword>
<dbReference type="GO" id="GO:0007094">
    <property type="term" value="P:mitotic spindle assembly checkpoint signaling"/>
    <property type="evidence" value="ECO:0007669"/>
    <property type="project" value="TreeGrafter"/>
</dbReference>
<dbReference type="GO" id="GO:0005524">
    <property type="term" value="F:ATP binding"/>
    <property type="evidence" value="ECO:0007669"/>
    <property type="project" value="UniProtKB-UniRule"/>
</dbReference>
<proteinExistence type="inferred from homology"/>
<dbReference type="PANTHER" id="PTHR22974:SF21">
    <property type="entry name" value="DUAL SPECIFICITY PROTEIN KINASE TTK"/>
    <property type="match status" value="1"/>
</dbReference>
<name>A0A8H7VXM1_9FUNG</name>
<dbReference type="GO" id="GO:0033316">
    <property type="term" value="P:meiotic spindle assembly checkpoint signaling"/>
    <property type="evidence" value="ECO:0007669"/>
    <property type="project" value="TreeGrafter"/>
</dbReference>
<dbReference type="GO" id="GO:0004712">
    <property type="term" value="F:protein serine/threonine/tyrosine kinase activity"/>
    <property type="evidence" value="ECO:0007669"/>
    <property type="project" value="TreeGrafter"/>
</dbReference>
<keyword evidence="4" id="KW-0418">Kinase</keyword>
<dbReference type="PROSITE" id="PS00108">
    <property type="entry name" value="PROTEIN_KINASE_ST"/>
    <property type="match status" value="1"/>
</dbReference>
<keyword evidence="5 6" id="KW-0067">ATP-binding</keyword>
<dbReference type="EMBL" id="JAEPRE010000010">
    <property type="protein sequence ID" value="KAG2237065.1"/>
    <property type="molecule type" value="Genomic_DNA"/>
</dbReference>
<dbReference type="Pfam" id="PF00069">
    <property type="entry name" value="Pkinase"/>
    <property type="match status" value="1"/>
</dbReference>
<evidence type="ECO:0000256" key="1">
    <source>
        <dbReference type="ARBA" id="ARBA00022527"/>
    </source>
</evidence>
<reference evidence="9" key="1">
    <citation type="submission" date="2021-01" db="EMBL/GenBank/DDBJ databases">
        <title>Metabolic potential, ecology and presence of endohyphal bacteria is reflected in genomic diversity of Mucoromycotina.</title>
        <authorList>
            <person name="Muszewska A."/>
            <person name="Okrasinska A."/>
            <person name="Steczkiewicz K."/>
            <person name="Drgas O."/>
            <person name="Orlowska M."/>
            <person name="Perlinska-Lenart U."/>
            <person name="Aleksandrzak-Piekarczyk T."/>
            <person name="Szatraj K."/>
            <person name="Zielenkiewicz U."/>
            <person name="Pilsyk S."/>
            <person name="Malc E."/>
            <person name="Mieczkowski P."/>
            <person name="Kruszewska J.S."/>
            <person name="Biernat P."/>
            <person name="Pawlowska J."/>
        </authorList>
    </citation>
    <scope>NUCLEOTIDE SEQUENCE</scope>
    <source>
        <strain evidence="9">WA0000018081</strain>
    </source>
</reference>
<evidence type="ECO:0000259" key="8">
    <source>
        <dbReference type="PROSITE" id="PS50011"/>
    </source>
</evidence>
<evidence type="ECO:0000256" key="4">
    <source>
        <dbReference type="ARBA" id="ARBA00022777"/>
    </source>
</evidence>
<dbReference type="SUPFAM" id="SSF56112">
    <property type="entry name" value="Protein kinase-like (PK-like)"/>
    <property type="match status" value="1"/>
</dbReference>
<dbReference type="InterPro" id="IPR017441">
    <property type="entry name" value="Protein_kinase_ATP_BS"/>
</dbReference>
<keyword evidence="1 7" id="KW-0723">Serine/threonine-protein kinase</keyword>
<sequence>PTDEVPNPPRPDEIIQVKQHKYRIIRSIGEGGSGKVYQVLSLTHMDIFALKWIILRDDLDIENVKNEIKIMKVLMSCRHVINLCDSEITAKVAYMVMEYGSSNFGHLIQSQIKQGWDITFFKYYWKQMLKAVKATHKHNIIHADLKPANFVVVDGCLKLIDFGIADKIPDFTTNIGRQNQASFFFSFKKKVGTANFMAPESLVDANIDIGGIPGYKQGRPSDVWSLGCILYQMIYSKPPFFHLPRNARIGAIINVEHDILIPENVKYGDDTIVVPTVLRNLLQVCLNRNAQLRPTLTELLAHPFINT</sequence>
<dbReference type="GO" id="GO:0034501">
    <property type="term" value="P:protein localization to kinetochore"/>
    <property type="evidence" value="ECO:0007669"/>
    <property type="project" value="TreeGrafter"/>
</dbReference>
<evidence type="ECO:0000313" key="9">
    <source>
        <dbReference type="EMBL" id="KAG2237065.1"/>
    </source>
</evidence>
<gene>
    <name evidence="9" type="ORF">INT48_001833</name>
</gene>
<evidence type="ECO:0000256" key="6">
    <source>
        <dbReference type="PROSITE-ProRule" id="PRU10141"/>
    </source>
</evidence>
<evidence type="ECO:0000256" key="3">
    <source>
        <dbReference type="ARBA" id="ARBA00022741"/>
    </source>
</evidence>
<dbReference type="GO" id="GO:0000776">
    <property type="term" value="C:kinetochore"/>
    <property type="evidence" value="ECO:0007669"/>
    <property type="project" value="TreeGrafter"/>
</dbReference>
<dbReference type="FunFam" id="3.30.200.20:FF:000131">
    <property type="entry name" value="Dual specificity protein kinase TTK"/>
    <property type="match status" value="1"/>
</dbReference>
<organism evidence="9 10">
    <name type="scientific">Thamnidium elegans</name>
    <dbReference type="NCBI Taxonomy" id="101142"/>
    <lineage>
        <taxon>Eukaryota</taxon>
        <taxon>Fungi</taxon>
        <taxon>Fungi incertae sedis</taxon>
        <taxon>Mucoromycota</taxon>
        <taxon>Mucoromycotina</taxon>
        <taxon>Mucoromycetes</taxon>
        <taxon>Mucorales</taxon>
        <taxon>Mucorineae</taxon>
        <taxon>Mucoraceae</taxon>
        <taxon>Thamnidium</taxon>
    </lineage>
</organism>
<evidence type="ECO:0000313" key="10">
    <source>
        <dbReference type="Proteomes" id="UP000613177"/>
    </source>
</evidence>
<dbReference type="SMART" id="SM00220">
    <property type="entry name" value="S_TKc"/>
    <property type="match status" value="1"/>
</dbReference>
<dbReference type="GO" id="GO:0005634">
    <property type="term" value="C:nucleus"/>
    <property type="evidence" value="ECO:0007669"/>
    <property type="project" value="TreeGrafter"/>
</dbReference>
<accession>A0A8H7VXM1</accession>
<dbReference type="PROSITE" id="PS50011">
    <property type="entry name" value="PROTEIN_KINASE_DOM"/>
    <property type="match status" value="1"/>
</dbReference>
<feature type="non-terminal residue" evidence="9">
    <location>
        <position position="307"/>
    </location>
</feature>
<evidence type="ECO:0000256" key="2">
    <source>
        <dbReference type="ARBA" id="ARBA00022679"/>
    </source>
</evidence>
<dbReference type="PROSITE" id="PS00107">
    <property type="entry name" value="PROTEIN_KINASE_ATP"/>
    <property type="match status" value="1"/>
</dbReference>
<feature type="domain" description="Protein kinase" evidence="8">
    <location>
        <begin position="22"/>
        <end position="305"/>
    </location>
</feature>
<dbReference type="Gene3D" id="3.30.200.20">
    <property type="entry name" value="Phosphorylase Kinase, domain 1"/>
    <property type="match status" value="1"/>
</dbReference>
<dbReference type="GO" id="GO:0004674">
    <property type="term" value="F:protein serine/threonine kinase activity"/>
    <property type="evidence" value="ECO:0007669"/>
    <property type="project" value="UniProtKB-KW"/>
</dbReference>
<comment type="similarity">
    <text evidence="7">Belongs to the protein kinase superfamily.</text>
</comment>